<reference evidence="6 7" key="1">
    <citation type="submission" date="2023-09" db="EMBL/GenBank/DDBJ databases">
        <title>Whole genome shotgun sequencing (WGS) of Bosea sp. ZW T0_25, isolated from stored onions (Allium cepa).</title>
        <authorList>
            <person name="Stoll D.A."/>
            <person name="Huch M."/>
        </authorList>
    </citation>
    <scope>NUCLEOTIDE SEQUENCE [LARGE SCALE GENOMIC DNA]</scope>
    <source>
        <strain evidence="6 7">ZW T0_25</strain>
    </source>
</reference>
<evidence type="ECO:0000256" key="4">
    <source>
        <dbReference type="ARBA" id="ARBA00023163"/>
    </source>
</evidence>
<keyword evidence="2" id="KW-0805">Transcription regulation</keyword>
<feature type="domain" description="HTH lysR-type" evidence="5">
    <location>
        <begin position="13"/>
        <end position="70"/>
    </location>
</feature>
<comment type="caution">
    <text evidence="6">The sequence shown here is derived from an EMBL/GenBank/DDBJ whole genome shotgun (WGS) entry which is preliminary data.</text>
</comment>
<dbReference type="PRINTS" id="PR00039">
    <property type="entry name" value="HTHLYSR"/>
</dbReference>
<organism evidence="6 7">
    <name type="scientific">Bosea rubneri</name>
    <dbReference type="NCBI Taxonomy" id="3075434"/>
    <lineage>
        <taxon>Bacteria</taxon>
        <taxon>Pseudomonadati</taxon>
        <taxon>Pseudomonadota</taxon>
        <taxon>Alphaproteobacteria</taxon>
        <taxon>Hyphomicrobiales</taxon>
        <taxon>Boseaceae</taxon>
        <taxon>Bosea</taxon>
    </lineage>
</organism>
<dbReference type="SUPFAM" id="SSF53850">
    <property type="entry name" value="Periplasmic binding protein-like II"/>
    <property type="match status" value="1"/>
</dbReference>
<dbReference type="Proteomes" id="UP001254257">
    <property type="component" value="Unassembled WGS sequence"/>
</dbReference>
<dbReference type="InterPro" id="IPR005119">
    <property type="entry name" value="LysR_subst-bd"/>
</dbReference>
<dbReference type="PROSITE" id="PS50931">
    <property type="entry name" value="HTH_LYSR"/>
    <property type="match status" value="1"/>
</dbReference>
<name>A0ABU3S575_9HYPH</name>
<protein>
    <submittedName>
        <fullName evidence="6">LysR substrate-binding domain-containing protein</fullName>
    </submittedName>
</protein>
<dbReference type="InterPro" id="IPR050950">
    <property type="entry name" value="HTH-type_LysR_regulators"/>
</dbReference>
<dbReference type="Gene3D" id="3.40.190.10">
    <property type="entry name" value="Periplasmic binding protein-like II"/>
    <property type="match status" value="2"/>
</dbReference>
<evidence type="ECO:0000256" key="2">
    <source>
        <dbReference type="ARBA" id="ARBA00023015"/>
    </source>
</evidence>
<evidence type="ECO:0000313" key="6">
    <source>
        <dbReference type="EMBL" id="MDU0339917.1"/>
    </source>
</evidence>
<dbReference type="Pfam" id="PF00126">
    <property type="entry name" value="HTH_1"/>
    <property type="match status" value="1"/>
</dbReference>
<dbReference type="InterPro" id="IPR000847">
    <property type="entry name" value="LysR_HTH_N"/>
</dbReference>
<evidence type="ECO:0000259" key="5">
    <source>
        <dbReference type="PROSITE" id="PS50931"/>
    </source>
</evidence>
<dbReference type="PANTHER" id="PTHR30419:SF8">
    <property type="entry name" value="NITROGEN ASSIMILATION TRANSCRIPTIONAL ACTIVATOR-RELATED"/>
    <property type="match status" value="1"/>
</dbReference>
<dbReference type="EMBL" id="JAWDID010000009">
    <property type="protein sequence ID" value="MDU0339917.1"/>
    <property type="molecule type" value="Genomic_DNA"/>
</dbReference>
<keyword evidence="3" id="KW-0238">DNA-binding</keyword>
<dbReference type="PANTHER" id="PTHR30419">
    <property type="entry name" value="HTH-TYPE TRANSCRIPTIONAL REGULATOR YBHD"/>
    <property type="match status" value="1"/>
</dbReference>
<comment type="similarity">
    <text evidence="1">Belongs to the LysR transcriptional regulatory family.</text>
</comment>
<dbReference type="RefSeq" id="WP_316017799.1">
    <property type="nucleotide sequence ID" value="NZ_JAWDID010000009.1"/>
</dbReference>
<sequence>MAGRSFSLLKQRLRMRQLRVAVAIADEGSVLKASRALGLTQPATTRSLLDLEDYLGVRIFDRLPRGVALTRYGEAVIARARRVLAEVDRIGEDLILIDTGMLEAIVVGVLPSAATGLMPQVLTRFNTAHPGTTVQIVEGRMHELLALLGSNKIDLIVGRLYEPVIPDSFIREPLYDEPLALLARYGHPLFKNGRIDLETLKTQPFILPTLDQRLGQDVEMAMRGNRLELETPVLRASSMSMIREVLMTSDRVSMLSSLTMVGDLVRGGLRLVPCHIETELRPGGMVRRPSGPSRTVDSLRQIILDYVGELTATGYLRALPPPG</sequence>
<dbReference type="InterPro" id="IPR036388">
    <property type="entry name" value="WH-like_DNA-bd_sf"/>
</dbReference>
<dbReference type="InterPro" id="IPR036390">
    <property type="entry name" value="WH_DNA-bd_sf"/>
</dbReference>
<dbReference type="Gene3D" id="1.10.10.10">
    <property type="entry name" value="Winged helix-like DNA-binding domain superfamily/Winged helix DNA-binding domain"/>
    <property type="match status" value="1"/>
</dbReference>
<dbReference type="Pfam" id="PF03466">
    <property type="entry name" value="LysR_substrate"/>
    <property type="match status" value="1"/>
</dbReference>
<keyword evidence="4" id="KW-0804">Transcription</keyword>
<evidence type="ECO:0000256" key="3">
    <source>
        <dbReference type="ARBA" id="ARBA00023125"/>
    </source>
</evidence>
<keyword evidence="7" id="KW-1185">Reference proteome</keyword>
<evidence type="ECO:0000256" key="1">
    <source>
        <dbReference type="ARBA" id="ARBA00009437"/>
    </source>
</evidence>
<proteinExistence type="inferred from homology"/>
<dbReference type="SUPFAM" id="SSF46785">
    <property type="entry name" value="Winged helix' DNA-binding domain"/>
    <property type="match status" value="1"/>
</dbReference>
<gene>
    <name evidence="6" type="ORF">RKE40_08495</name>
</gene>
<evidence type="ECO:0000313" key="7">
    <source>
        <dbReference type="Proteomes" id="UP001254257"/>
    </source>
</evidence>
<accession>A0ABU3S575</accession>